<feature type="compositionally biased region" description="Pro residues" evidence="1">
    <location>
        <begin position="1"/>
        <end position="11"/>
    </location>
</feature>
<keyword evidence="3" id="KW-0808">Transferase</keyword>
<gene>
    <name evidence="3" type="ORF">OBRU01_21530</name>
</gene>
<dbReference type="InterPro" id="IPR036691">
    <property type="entry name" value="Endo/exonu/phosph_ase_sf"/>
</dbReference>
<dbReference type="STRING" id="104452.A0A0L7KT89"/>
<dbReference type="GO" id="GO:0003964">
    <property type="term" value="F:RNA-directed DNA polymerase activity"/>
    <property type="evidence" value="ECO:0007669"/>
    <property type="project" value="UniProtKB-KW"/>
</dbReference>
<dbReference type="GO" id="GO:0004519">
    <property type="term" value="F:endonuclease activity"/>
    <property type="evidence" value="ECO:0007669"/>
    <property type="project" value="UniProtKB-KW"/>
</dbReference>
<dbReference type="AlphaFoldDB" id="A0A0L7KT89"/>
<dbReference type="Pfam" id="PF14529">
    <property type="entry name" value="Exo_endo_phos_2"/>
    <property type="match status" value="1"/>
</dbReference>
<evidence type="ECO:0000256" key="1">
    <source>
        <dbReference type="SAM" id="MobiDB-lite"/>
    </source>
</evidence>
<proteinExistence type="predicted"/>
<feature type="region of interest" description="Disordered" evidence="1">
    <location>
        <begin position="1"/>
        <end position="30"/>
    </location>
</feature>
<feature type="region of interest" description="Disordered" evidence="1">
    <location>
        <begin position="199"/>
        <end position="224"/>
    </location>
</feature>
<organism evidence="3 4">
    <name type="scientific">Operophtera brumata</name>
    <name type="common">Winter moth</name>
    <name type="synonym">Phalaena brumata</name>
    <dbReference type="NCBI Taxonomy" id="104452"/>
    <lineage>
        <taxon>Eukaryota</taxon>
        <taxon>Metazoa</taxon>
        <taxon>Ecdysozoa</taxon>
        <taxon>Arthropoda</taxon>
        <taxon>Hexapoda</taxon>
        <taxon>Insecta</taxon>
        <taxon>Pterygota</taxon>
        <taxon>Neoptera</taxon>
        <taxon>Endopterygota</taxon>
        <taxon>Lepidoptera</taxon>
        <taxon>Glossata</taxon>
        <taxon>Ditrysia</taxon>
        <taxon>Geometroidea</taxon>
        <taxon>Geometridae</taxon>
        <taxon>Larentiinae</taxon>
        <taxon>Operophtera</taxon>
    </lineage>
</organism>
<feature type="compositionally biased region" description="Polar residues" evidence="1">
    <location>
        <begin position="12"/>
        <end position="24"/>
    </location>
</feature>
<keyword evidence="3" id="KW-0548">Nucleotidyltransferase</keyword>
<accession>A0A0L7KT89</accession>
<dbReference type="EMBL" id="JTDY01006159">
    <property type="protein sequence ID" value="KOB66234.1"/>
    <property type="molecule type" value="Genomic_DNA"/>
</dbReference>
<dbReference type="SUPFAM" id="SSF56219">
    <property type="entry name" value="DNase I-like"/>
    <property type="match status" value="1"/>
</dbReference>
<dbReference type="InterPro" id="IPR005135">
    <property type="entry name" value="Endo/exonuclease/phosphatase"/>
</dbReference>
<sequence>MGSGASPPPTAPRSSWRTWSNNNVPPKVEDHHTQVKEAVDEFLSRPAPTLGRDEFMSPSDVRKAILRLHWLNVAGENKSIFAVYRPPGTSNRLDKRELRCLLSPDTPTVVAGDTNCKHTLWNSNRICGRILYQDSLDHHYEVIGPDTWTHYEPNGNGDVIDIVVCKGLNTAPELSVMTDLPSDHRPSHSRAAKRENLLGLLPKRSPGQDQYQIRGDSSRNERGTKELTIAIQDSLAAATRTSAQANRLTPLPARIRDLIRKKREARKLWQETRCPRVKTEQNALIERVRVALDNHAAEGWEDHISSITDDIPSVHRLCRQLANTPKAAQTLIG</sequence>
<keyword evidence="3" id="KW-0255">Endonuclease</keyword>
<evidence type="ECO:0000259" key="2">
    <source>
        <dbReference type="Pfam" id="PF14529"/>
    </source>
</evidence>
<keyword evidence="3" id="KW-0378">Hydrolase</keyword>
<evidence type="ECO:0000313" key="3">
    <source>
        <dbReference type="EMBL" id="KOB66234.1"/>
    </source>
</evidence>
<dbReference type="Gene3D" id="3.60.10.10">
    <property type="entry name" value="Endonuclease/exonuclease/phosphatase"/>
    <property type="match status" value="1"/>
</dbReference>
<dbReference type="Proteomes" id="UP000037510">
    <property type="component" value="Unassembled WGS sequence"/>
</dbReference>
<name>A0A0L7KT89_OPEBR</name>
<reference evidence="3 4" key="1">
    <citation type="journal article" date="2015" name="Genome Biol. Evol.">
        <title>The genome of winter moth (Operophtera brumata) provides a genomic perspective on sexual dimorphism and phenology.</title>
        <authorList>
            <person name="Derks M.F."/>
            <person name="Smit S."/>
            <person name="Salis L."/>
            <person name="Schijlen E."/>
            <person name="Bossers A."/>
            <person name="Mateman C."/>
            <person name="Pijl A.S."/>
            <person name="de Ridder D."/>
            <person name="Groenen M.A."/>
            <person name="Visser M.E."/>
            <person name="Megens H.J."/>
        </authorList>
    </citation>
    <scope>NUCLEOTIDE SEQUENCE [LARGE SCALE GENOMIC DNA]</scope>
    <source>
        <strain evidence="3">WM2013NL</strain>
        <tissue evidence="3">Head and thorax</tissue>
    </source>
</reference>
<keyword evidence="3" id="KW-0695">RNA-directed DNA polymerase</keyword>
<keyword evidence="4" id="KW-1185">Reference proteome</keyword>
<protein>
    <submittedName>
        <fullName evidence="3">Putative endonuclease and reverse transcriptase-like protein</fullName>
    </submittedName>
</protein>
<keyword evidence="3" id="KW-0540">Nuclease</keyword>
<comment type="caution">
    <text evidence="3">The sequence shown here is derived from an EMBL/GenBank/DDBJ whole genome shotgun (WGS) entry which is preliminary data.</text>
</comment>
<evidence type="ECO:0000313" key="4">
    <source>
        <dbReference type="Proteomes" id="UP000037510"/>
    </source>
</evidence>
<feature type="non-terminal residue" evidence="3">
    <location>
        <position position="333"/>
    </location>
</feature>
<feature type="domain" description="Endonuclease/exonuclease/phosphatase" evidence="2">
    <location>
        <begin position="80"/>
        <end position="186"/>
    </location>
</feature>